<feature type="transmembrane region" description="Helical" evidence="1">
    <location>
        <begin position="63"/>
        <end position="84"/>
    </location>
</feature>
<evidence type="ECO:0000313" key="2">
    <source>
        <dbReference type="EMBL" id="KIA60323.1"/>
    </source>
</evidence>
<keyword evidence="3" id="KW-1185">Reference proteome</keyword>
<dbReference type="EMBL" id="JNFP01000073">
    <property type="protein sequence ID" value="KIA60323.1"/>
    <property type="molecule type" value="Genomic_DNA"/>
</dbReference>
<accession>A0ABR4Z4T7</accession>
<feature type="transmembrane region" description="Helical" evidence="1">
    <location>
        <begin position="167"/>
        <end position="187"/>
    </location>
</feature>
<comment type="caution">
    <text evidence="2">The sequence shown here is derived from an EMBL/GenBank/DDBJ whole genome shotgun (WGS) entry which is preliminary data.</text>
</comment>
<sequence length="373" mass="39678">MGGMTTLRRLTQRLRGKTIRRDDDPADVRDILGMRTTAAYLLCGLFAVSIYSMAFAADDGIRHLWITGVAATIILGAGVGMLLAPGDPLPRPLAIALAAAAPVGTTLALWQLPVPMVNSTQIWFLGAASAYLNFLCVRGATSWAWVAMACQIATCVVWTTATGQGPLLGAGFSFINITPLLMATFFAKVVRPIAHSILSLRRQDTERAAAEAAALAAQSERDARIARLDSAARPLLEIIARGRPLTPEQQQECRLVEAQLRDEIVGGLMVNPAVAAAARSARARGVRVVLDDGGGLDEACDTVRDTVRTVLRDALDYADGGEMNARVLPPGRTNVVSILLRDKDELRIDVSAAGVVRSDLDVPHVVSGGNQDP</sequence>
<proteinExistence type="predicted"/>
<evidence type="ECO:0000313" key="3">
    <source>
        <dbReference type="Proteomes" id="UP000031364"/>
    </source>
</evidence>
<feature type="transmembrane region" description="Helical" evidence="1">
    <location>
        <begin position="38"/>
        <end position="57"/>
    </location>
</feature>
<feature type="transmembrane region" description="Helical" evidence="1">
    <location>
        <begin position="118"/>
        <end position="136"/>
    </location>
</feature>
<keyword evidence="1" id="KW-1133">Transmembrane helix</keyword>
<feature type="transmembrane region" description="Helical" evidence="1">
    <location>
        <begin position="93"/>
        <end position="112"/>
    </location>
</feature>
<reference evidence="2 3" key="1">
    <citation type="journal article" date="2014" name="Int. J. Syst. Evol. Microbiol.">
        <title>Nocardia vulneris sp. nov., isolated from wounds of human patients in North America.</title>
        <authorList>
            <person name="Lasker B.A."/>
            <person name="Bell M."/>
            <person name="Klenk H.P."/>
            <person name="Sproer C."/>
            <person name="Schumann C."/>
            <person name="Schumann P."/>
            <person name="Brown J.M."/>
        </authorList>
    </citation>
    <scope>NUCLEOTIDE SEQUENCE [LARGE SCALE GENOMIC DNA]</scope>
    <source>
        <strain evidence="2 3">W9851</strain>
    </source>
</reference>
<evidence type="ECO:0000256" key="1">
    <source>
        <dbReference type="SAM" id="Phobius"/>
    </source>
</evidence>
<organism evidence="2 3">
    <name type="scientific">Nocardia vulneris</name>
    <dbReference type="NCBI Taxonomy" id="1141657"/>
    <lineage>
        <taxon>Bacteria</taxon>
        <taxon>Bacillati</taxon>
        <taxon>Actinomycetota</taxon>
        <taxon>Actinomycetes</taxon>
        <taxon>Mycobacteriales</taxon>
        <taxon>Nocardiaceae</taxon>
        <taxon>Nocardia</taxon>
    </lineage>
</organism>
<keyword evidence="1" id="KW-0812">Transmembrane</keyword>
<keyword evidence="1" id="KW-0472">Membrane</keyword>
<dbReference type="Proteomes" id="UP000031364">
    <property type="component" value="Unassembled WGS sequence"/>
</dbReference>
<protein>
    <submittedName>
        <fullName evidence="2">Membrane protein</fullName>
    </submittedName>
</protein>
<name>A0ABR4Z4T7_9NOCA</name>
<gene>
    <name evidence="2" type="ORF">FG87_37885</name>
</gene>